<organism evidence="3 4">
    <name type="scientific">Zostera marina</name>
    <name type="common">Eelgrass</name>
    <dbReference type="NCBI Taxonomy" id="29655"/>
    <lineage>
        <taxon>Eukaryota</taxon>
        <taxon>Viridiplantae</taxon>
        <taxon>Streptophyta</taxon>
        <taxon>Embryophyta</taxon>
        <taxon>Tracheophyta</taxon>
        <taxon>Spermatophyta</taxon>
        <taxon>Magnoliopsida</taxon>
        <taxon>Liliopsida</taxon>
        <taxon>Zosteraceae</taxon>
        <taxon>Zostera</taxon>
    </lineage>
</organism>
<evidence type="ECO:0008006" key="5">
    <source>
        <dbReference type="Google" id="ProtNLM"/>
    </source>
</evidence>
<dbReference type="PANTHER" id="PTHR33083:SF123">
    <property type="entry name" value="EXPRESSED PROTEIN"/>
    <property type="match status" value="1"/>
</dbReference>
<keyword evidence="4" id="KW-1185">Reference proteome</keyword>
<dbReference type="Pfam" id="PF04520">
    <property type="entry name" value="Senescence_reg"/>
    <property type="match status" value="1"/>
</dbReference>
<evidence type="ECO:0000256" key="1">
    <source>
        <dbReference type="ARBA" id="ARBA00034773"/>
    </source>
</evidence>
<dbReference type="OrthoDB" id="684536at2759"/>
<protein>
    <recommendedName>
        <fullName evidence="5">Senescence regulator S40</fullName>
    </recommendedName>
</protein>
<comment type="caution">
    <text evidence="3">The sequence shown here is derived from an EMBL/GenBank/DDBJ whole genome shotgun (WGS) entry which is preliminary data.</text>
</comment>
<evidence type="ECO:0000256" key="2">
    <source>
        <dbReference type="SAM" id="MobiDB-lite"/>
    </source>
</evidence>
<reference evidence="4" key="1">
    <citation type="journal article" date="2016" name="Nature">
        <title>The genome of the seagrass Zostera marina reveals angiosperm adaptation to the sea.</title>
        <authorList>
            <person name="Olsen J.L."/>
            <person name="Rouze P."/>
            <person name="Verhelst B."/>
            <person name="Lin Y.-C."/>
            <person name="Bayer T."/>
            <person name="Collen J."/>
            <person name="Dattolo E."/>
            <person name="De Paoli E."/>
            <person name="Dittami S."/>
            <person name="Maumus F."/>
            <person name="Michel G."/>
            <person name="Kersting A."/>
            <person name="Lauritano C."/>
            <person name="Lohaus R."/>
            <person name="Toepel M."/>
            <person name="Tonon T."/>
            <person name="Vanneste K."/>
            <person name="Amirebrahimi M."/>
            <person name="Brakel J."/>
            <person name="Bostroem C."/>
            <person name="Chovatia M."/>
            <person name="Grimwood J."/>
            <person name="Jenkins J.W."/>
            <person name="Jueterbock A."/>
            <person name="Mraz A."/>
            <person name="Stam W.T."/>
            <person name="Tice H."/>
            <person name="Bornberg-Bauer E."/>
            <person name="Green P.J."/>
            <person name="Pearson G.A."/>
            <person name="Procaccini G."/>
            <person name="Duarte C.M."/>
            <person name="Schmutz J."/>
            <person name="Reusch T.B.H."/>
            <person name="Van de Peer Y."/>
        </authorList>
    </citation>
    <scope>NUCLEOTIDE SEQUENCE [LARGE SCALE GENOMIC DNA]</scope>
    <source>
        <strain evidence="4">cv. Finnish</strain>
    </source>
</reference>
<dbReference type="GO" id="GO:0010150">
    <property type="term" value="P:leaf senescence"/>
    <property type="evidence" value="ECO:0007669"/>
    <property type="project" value="UniProtKB-ARBA"/>
</dbReference>
<sequence>MGEERNPSLLASYLHTDSAAPAIRFLSVAQNPNSNYDNNDLEDELELDESDIIWSSSSIQQTQTQSPKETDVDNYSSVAKSLVSSPSHTPENRGSFLTKNRSFRPAKFGLSAALEQDDTNTIVPSISAAKAVPQSFSKLDSSPSTVRFGSGRLYQMSAPVNVPIWGANGSRFTIEEGDWMVEKEVDVDVDGDKDVDLEEEEEEMVPPHIMVARSHVTTFSVFEGIGRTLKGRDLRRVRNAVLQKTGFLD</sequence>
<gene>
    <name evidence="3" type="ORF">ZOSMA_77G00310</name>
</gene>
<dbReference type="InterPro" id="IPR007608">
    <property type="entry name" value="Senescence_reg_S40"/>
</dbReference>
<name>A0A0K9NQL1_ZOSMR</name>
<dbReference type="OMA" id="VNVPVWQ"/>
<feature type="compositionally biased region" description="Low complexity" evidence="2">
    <location>
        <begin position="76"/>
        <end position="87"/>
    </location>
</feature>
<dbReference type="AlphaFoldDB" id="A0A0K9NQL1"/>
<comment type="similarity">
    <text evidence="1">Belongs to the senescence regulator S40 family.</text>
</comment>
<dbReference type="EMBL" id="LFYR01001945">
    <property type="protein sequence ID" value="KMZ58372.1"/>
    <property type="molecule type" value="Genomic_DNA"/>
</dbReference>
<feature type="region of interest" description="Disordered" evidence="2">
    <location>
        <begin position="56"/>
        <end position="98"/>
    </location>
</feature>
<evidence type="ECO:0000313" key="3">
    <source>
        <dbReference type="EMBL" id="KMZ58372.1"/>
    </source>
</evidence>
<dbReference type="Proteomes" id="UP000036987">
    <property type="component" value="Unassembled WGS sequence"/>
</dbReference>
<accession>A0A0K9NQL1</accession>
<feature type="compositionally biased region" description="Low complexity" evidence="2">
    <location>
        <begin position="56"/>
        <end position="66"/>
    </location>
</feature>
<evidence type="ECO:0000313" key="4">
    <source>
        <dbReference type="Proteomes" id="UP000036987"/>
    </source>
</evidence>
<proteinExistence type="inferred from homology"/>
<dbReference type="PANTHER" id="PTHR33083">
    <property type="entry name" value="EXPRESSED PROTEIN"/>
    <property type="match status" value="1"/>
</dbReference>